<accession>A0A5A7PQS6</accession>
<dbReference type="GO" id="GO:0003746">
    <property type="term" value="F:translation elongation factor activity"/>
    <property type="evidence" value="ECO:0007669"/>
    <property type="project" value="UniProtKB-KW"/>
</dbReference>
<dbReference type="PANTHER" id="PTHR33732:SF9">
    <property type="entry name" value="REF_SRPP-LIKE PROTEIN OS05G0151300_LOC_OS05G05940"/>
    <property type="match status" value="1"/>
</dbReference>
<dbReference type="EMBL" id="BKCP01004960">
    <property type="protein sequence ID" value="GER35233.1"/>
    <property type="molecule type" value="Genomic_DNA"/>
</dbReference>
<dbReference type="Pfam" id="PF05755">
    <property type="entry name" value="REF"/>
    <property type="match status" value="1"/>
</dbReference>
<comment type="caution">
    <text evidence="2">The sequence shown here is derived from an EMBL/GenBank/DDBJ whole genome shotgun (WGS) entry which is preliminary data.</text>
</comment>
<dbReference type="PANTHER" id="PTHR33732">
    <property type="entry name" value="REF/SRPP-LIKE PROTEIN OS05G0151300/LOC_OS05G05940"/>
    <property type="match status" value="1"/>
</dbReference>
<keyword evidence="2" id="KW-0251">Elongation factor</keyword>
<dbReference type="Proteomes" id="UP000325081">
    <property type="component" value="Unassembled WGS sequence"/>
</dbReference>
<evidence type="ECO:0000313" key="2">
    <source>
        <dbReference type="EMBL" id="GER35233.1"/>
    </source>
</evidence>
<evidence type="ECO:0000313" key="3">
    <source>
        <dbReference type="Proteomes" id="UP000325081"/>
    </source>
</evidence>
<keyword evidence="2" id="KW-0648">Protein biosynthesis</keyword>
<comment type="similarity">
    <text evidence="1">Belongs to the REF/SRPP family.</text>
</comment>
<proteinExistence type="inferred from homology"/>
<organism evidence="2 3">
    <name type="scientific">Striga asiatica</name>
    <name type="common">Asiatic witchweed</name>
    <name type="synonym">Buchnera asiatica</name>
    <dbReference type="NCBI Taxonomy" id="4170"/>
    <lineage>
        <taxon>Eukaryota</taxon>
        <taxon>Viridiplantae</taxon>
        <taxon>Streptophyta</taxon>
        <taxon>Embryophyta</taxon>
        <taxon>Tracheophyta</taxon>
        <taxon>Spermatophyta</taxon>
        <taxon>Magnoliopsida</taxon>
        <taxon>eudicotyledons</taxon>
        <taxon>Gunneridae</taxon>
        <taxon>Pentapetalae</taxon>
        <taxon>asterids</taxon>
        <taxon>lamiids</taxon>
        <taxon>Lamiales</taxon>
        <taxon>Orobanchaceae</taxon>
        <taxon>Buchnereae</taxon>
        <taxon>Striga</taxon>
    </lineage>
</organism>
<keyword evidence="3" id="KW-1185">Reference proteome</keyword>
<dbReference type="OrthoDB" id="1905464at2759"/>
<protein>
    <submittedName>
        <fullName evidence="2">Rubber elongation factor protein (REF)</fullName>
    </submittedName>
</protein>
<evidence type="ECO:0000256" key="1">
    <source>
        <dbReference type="ARBA" id="ARBA00009737"/>
    </source>
</evidence>
<reference evidence="3" key="1">
    <citation type="journal article" date="2019" name="Curr. Biol.">
        <title>Genome Sequence of Striga asiatica Provides Insight into the Evolution of Plant Parasitism.</title>
        <authorList>
            <person name="Yoshida S."/>
            <person name="Kim S."/>
            <person name="Wafula E.K."/>
            <person name="Tanskanen J."/>
            <person name="Kim Y.M."/>
            <person name="Honaas L."/>
            <person name="Yang Z."/>
            <person name="Spallek T."/>
            <person name="Conn C.E."/>
            <person name="Ichihashi Y."/>
            <person name="Cheong K."/>
            <person name="Cui S."/>
            <person name="Der J.P."/>
            <person name="Gundlach H."/>
            <person name="Jiao Y."/>
            <person name="Hori C."/>
            <person name="Ishida J.K."/>
            <person name="Kasahara H."/>
            <person name="Kiba T."/>
            <person name="Kim M.S."/>
            <person name="Koo N."/>
            <person name="Laohavisit A."/>
            <person name="Lee Y.H."/>
            <person name="Lumba S."/>
            <person name="McCourt P."/>
            <person name="Mortimer J.C."/>
            <person name="Mutuku J.M."/>
            <person name="Nomura T."/>
            <person name="Sasaki-Sekimoto Y."/>
            <person name="Seto Y."/>
            <person name="Wang Y."/>
            <person name="Wakatake T."/>
            <person name="Sakakibara H."/>
            <person name="Demura T."/>
            <person name="Yamaguchi S."/>
            <person name="Yoneyama K."/>
            <person name="Manabe R.I."/>
            <person name="Nelson D.C."/>
            <person name="Schulman A.H."/>
            <person name="Timko M.P."/>
            <person name="dePamphilis C.W."/>
            <person name="Choi D."/>
            <person name="Shirasu K."/>
        </authorList>
    </citation>
    <scope>NUCLEOTIDE SEQUENCE [LARGE SCALE GENOMIC DNA]</scope>
    <source>
        <strain evidence="3">cv. UVA1</strain>
    </source>
</reference>
<dbReference type="AlphaFoldDB" id="A0A5A7PQS6"/>
<name>A0A5A7PQS6_STRAF</name>
<dbReference type="InterPro" id="IPR008802">
    <property type="entry name" value="REF"/>
</dbReference>
<sequence>MAETDSNPQQPLLVKGGEEEQRLKYLEFVQAAALHAVMFAARLYGYAKERSGPLKPGVDTVEGTVRAVVGPVYEKYHGVPVDVLKFVDRKVDESVVKVQSRVPPTLKEVSAQALGAAQSVVAEVKSTGVLGTAKTVYAKCEPAAKDIYTKYEPVAEQYATSAWHSLNQLPGFPKVVRAVGPTASYCSNRYNNTVREAAGKGYRLASHLPLVPTERIAKVLST</sequence>
<gene>
    <name evidence="2" type="ORF">STAS_11490</name>
</gene>